<evidence type="ECO:0000313" key="1">
    <source>
        <dbReference type="EMBL" id="UVF18263.1"/>
    </source>
</evidence>
<accession>A0ABY5RMR6</accession>
<proteinExistence type="predicted"/>
<reference evidence="1" key="1">
    <citation type="submission" date="2022-08" db="EMBL/GenBank/DDBJ databases">
        <title>Microvirga terrae sp. nov., isolated from soil.</title>
        <authorList>
            <person name="Kim K.H."/>
            <person name="Seo Y.L."/>
            <person name="Kim J.M."/>
            <person name="Lee J.K."/>
            <person name="Han D.M."/>
            <person name="Jeon C.O."/>
        </authorList>
    </citation>
    <scope>NUCLEOTIDE SEQUENCE</scope>
    <source>
        <strain evidence="1">R24</strain>
    </source>
</reference>
<protein>
    <submittedName>
        <fullName evidence="1">Uncharacterized protein</fullName>
    </submittedName>
</protein>
<keyword evidence="2" id="KW-1185">Reference proteome</keyword>
<gene>
    <name evidence="1" type="ORF">HPT29_017325</name>
</gene>
<dbReference type="Proteomes" id="UP001017257">
    <property type="component" value="Chromosome"/>
</dbReference>
<name>A0ABY5RMR6_9HYPH</name>
<evidence type="ECO:0000313" key="2">
    <source>
        <dbReference type="Proteomes" id="UP001017257"/>
    </source>
</evidence>
<dbReference type="RefSeq" id="WP_173947021.1">
    <property type="nucleotide sequence ID" value="NZ_CP102845.1"/>
</dbReference>
<dbReference type="EMBL" id="CP102845">
    <property type="protein sequence ID" value="UVF18263.1"/>
    <property type="molecule type" value="Genomic_DNA"/>
</dbReference>
<sequence>MSDWIDFDRWPSCAQLERPGFVFEVRNGEGRNLLTTCSVPLQLPFDWTSPPVQFRLVAAPKPRRSNPIPPPQM</sequence>
<organism evidence="1 2">
    <name type="scientific">Microvirga terrae</name>
    <dbReference type="NCBI Taxonomy" id="2740529"/>
    <lineage>
        <taxon>Bacteria</taxon>
        <taxon>Pseudomonadati</taxon>
        <taxon>Pseudomonadota</taxon>
        <taxon>Alphaproteobacteria</taxon>
        <taxon>Hyphomicrobiales</taxon>
        <taxon>Methylobacteriaceae</taxon>
        <taxon>Microvirga</taxon>
    </lineage>
</organism>